<dbReference type="Proteomes" id="UP000654075">
    <property type="component" value="Unassembled WGS sequence"/>
</dbReference>
<name>A0A813G1M0_POLGL</name>
<evidence type="ECO:0000313" key="2">
    <source>
        <dbReference type="Proteomes" id="UP000654075"/>
    </source>
</evidence>
<organism evidence="1 2">
    <name type="scientific">Polarella glacialis</name>
    <name type="common">Dinoflagellate</name>
    <dbReference type="NCBI Taxonomy" id="89957"/>
    <lineage>
        <taxon>Eukaryota</taxon>
        <taxon>Sar</taxon>
        <taxon>Alveolata</taxon>
        <taxon>Dinophyceae</taxon>
        <taxon>Suessiales</taxon>
        <taxon>Suessiaceae</taxon>
        <taxon>Polarella</taxon>
    </lineage>
</organism>
<reference evidence="1" key="1">
    <citation type="submission" date="2021-02" db="EMBL/GenBank/DDBJ databases">
        <authorList>
            <person name="Dougan E. K."/>
            <person name="Rhodes N."/>
            <person name="Thang M."/>
            <person name="Chan C."/>
        </authorList>
    </citation>
    <scope>NUCLEOTIDE SEQUENCE</scope>
</reference>
<evidence type="ECO:0000313" key="1">
    <source>
        <dbReference type="EMBL" id="CAE8620735.1"/>
    </source>
</evidence>
<keyword evidence="2" id="KW-1185">Reference proteome</keyword>
<protein>
    <submittedName>
        <fullName evidence="1">Uncharacterized protein</fullName>
    </submittedName>
</protein>
<proteinExistence type="predicted"/>
<gene>
    <name evidence="1" type="ORF">PGLA1383_LOCUS38277</name>
</gene>
<feature type="non-terminal residue" evidence="1">
    <location>
        <position position="57"/>
    </location>
</feature>
<dbReference type="EMBL" id="CAJNNV010027568">
    <property type="protein sequence ID" value="CAE8620735.1"/>
    <property type="molecule type" value="Genomic_DNA"/>
</dbReference>
<sequence>GWRTTANDREAAVKHSRAHTLTSPALFLRSDPAQREVACQTAPVFFGQKPPVAHPIA</sequence>
<dbReference type="AlphaFoldDB" id="A0A813G1M0"/>
<accession>A0A813G1M0</accession>
<feature type="non-terminal residue" evidence="1">
    <location>
        <position position="1"/>
    </location>
</feature>
<comment type="caution">
    <text evidence="1">The sequence shown here is derived from an EMBL/GenBank/DDBJ whole genome shotgun (WGS) entry which is preliminary data.</text>
</comment>